<dbReference type="CDD" id="cd05246">
    <property type="entry name" value="dTDP_GD_SDR_e"/>
    <property type="match status" value="1"/>
</dbReference>
<sequence>MKNIIITGGCGFLGSNFIKIFKVKNPEWHIINIDALTYAGNLGNLKEIENSSNYTFIHMNIKDDSIADVFKDFKPDIVLSMASETHVDRSIKDPRAFLESDILGVFNLAYNSLKYGVKKFFHISTDEVYGSLKHPTEASEYFNLNPTSPYAASKAAADLLLLSYYKTYKLPLTIIRPCNNYGNSQFAEKLIPTTIARFLTGKRAIMHGTGKEIREWITVHGCCNAILGIIKKGRVGEIYNVGSGIRLTNMMVVREIIHEIFGMFGKPTDFIEFVMNRPGNDSRYAINSSKTEKLIGKYELITFKEGIRATVDWYRKNKWFWCETNLDSNLYSEEYLR</sequence>
<dbReference type="Gene3D" id="3.40.50.720">
    <property type="entry name" value="NAD(P)-binding Rossmann-like Domain"/>
    <property type="match status" value="1"/>
</dbReference>
<feature type="domain" description="NAD(P)-binding" evidence="4">
    <location>
        <begin position="5"/>
        <end position="309"/>
    </location>
</feature>
<evidence type="ECO:0000256" key="2">
    <source>
        <dbReference type="ARBA" id="ARBA00023027"/>
    </source>
</evidence>
<dbReference type="InterPro" id="IPR036291">
    <property type="entry name" value="NAD(P)-bd_dom_sf"/>
</dbReference>
<dbReference type="Gene3D" id="3.90.25.10">
    <property type="entry name" value="UDP-galactose 4-epimerase, domain 1"/>
    <property type="match status" value="1"/>
</dbReference>
<evidence type="ECO:0000313" key="7">
    <source>
        <dbReference type="EMBL" id="QJA78272.1"/>
    </source>
</evidence>
<protein>
    <submittedName>
        <fullName evidence="5">Putative GDP-mannose 4,6-dehydratase</fullName>
    </submittedName>
</protein>
<dbReference type="InterPro" id="IPR016040">
    <property type="entry name" value="NAD(P)-bd_dom"/>
</dbReference>
<dbReference type="GO" id="GO:0009225">
    <property type="term" value="P:nucleotide-sugar metabolic process"/>
    <property type="evidence" value="ECO:0007669"/>
    <property type="project" value="InterPro"/>
</dbReference>
<evidence type="ECO:0000313" key="6">
    <source>
        <dbReference type="EMBL" id="QJA65214.1"/>
    </source>
</evidence>
<evidence type="ECO:0000256" key="3">
    <source>
        <dbReference type="ARBA" id="ARBA00023239"/>
    </source>
</evidence>
<keyword evidence="2" id="KW-0520">NAD</keyword>
<evidence type="ECO:0000256" key="1">
    <source>
        <dbReference type="ARBA" id="ARBA00001911"/>
    </source>
</evidence>
<name>A0A6H1ZKU8_9ZZZZ</name>
<dbReference type="EMBL" id="MT144069">
    <property type="protein sequence ID" value="QJA48061.1"/>
    <property type="molecule type" value="Genomic_DNA"/>
</dbReference>
<dbReference type="GO" id="GO:0008460">
    <property type="term" value="F:dTDP-glucose 4,6-dehydratase activity"/>
    <property type="evidence" value="ECO:0007669"/>
    <property type="project" value="InterPro"/>
</dbReference>
<dbReference type="SUPFAM" id="SSF51735">
    <property type="entry name" value="NAD(P)-binding Rossmann-fold domains"/>
    <property type="match status" value="1"/>
</dbReference>
<keyword evidence="3" id="KW-0456">Lyase</keyword>
<dbReference type="EMBL" id="MT144772">
    <property type="protein sequence ID" value="QJH99162.1"/>
    <property type="molecule type" value="Genomic_DNA"/>
</dbReference>
<evidence type="ECO:0000259" key="4">
    <source>
        <dbReference type="Pfam" id="PF16363"/>
    </source>
</evidence>
<dbReference type="Pfam" id="PF16363">
    <property type="entry name" value="GDP_Man_Dehyd"/>
    <property type="match status" value="1"/>
</dbReference>
<gene>
    <name evidence="7" type="ORF">MM415A01095_0001</name>
    <name evidence="6" type="ORF">MM415B00426_0020</name>
    <name evidence="5" type="ORF">TM448A00829_0014</name>
    <name evidence="8" type="ORF">TM448B01500_0015</name>
</gene>
<accession>A0A6H1ZKU8</accession>
<dbReference type="EMBL" id="MT141534">
    <property type="protein sequence ID" value="QJA65214.1"/>
    <property type="molecule type" value="Genomic_DNA"/>
</dbReference>
<dbReference type="InterPro" id="IPR005888">
    <property type="entry name" value="dTDP_Gluc_deHydtase"/>
</dbReference>
<organism evidence="5">
    <name type="scientific">viral metagenome</name>
    <dbReference type="NCBI Taxonomy" id="1070528"/>
    <lineage>
        <taxon>unclassified sequences</taxon>
        <taxon>metagenomes</taxon>
        <taxon>organismal metagenomes</taxon>
    </lineage>
</organism>
<evidence type="ECO:0000313" key="8">
    <source>
        <dbReference type="EMBL" id="QJH99162.1"/>
    </source>
</evidence>
<comment type="cofactor">
    <cofactor evidence="1">
        <name>NAD(+)</name>
        <dbReference type="ChEBI" id="CHEBI:57540"/>
    </cofactor>
</comment>
<dbReference type="AlphaFoldDB" id="A0A6H1ZKU8"/>
<reference evidence="5" key="1">
    <citation type="submission" date="2020-03" db="EMBL/GenBank/DDBJ databases">
        <title>The deep terrestrial virosphere.</title>
        <authorList>
            <person name="Holmfeldt K."/>
            <person name="Nilsson E."/>
            <person name="Simone D."/>
            <person name="Lopez-Fernandez M."/>
            <person name="Wu X."/>
            <person name="de Brujin I."/>
            <person name="Lundin D."/>
            <person name="Andersson A."/>
            <person name="Bertilsson S."/>
            <person name="Dopson M."/>
        </authorList>
    </citation>
    <scope>NUCLEOTIDE SEQUENCE</scope>
    <source>
        <strain evidence="7">MM415A01095</strain>
        <strain evidence="6">MM415B00426</strain>
        <strain evidence="5">TM448A00829</strain>
        <strain evidence="8">TM448B01500</strain>
    </source>
</reference>
<dbReference type="PANTHER" id="PTHR43000">
    <property type="entry name" value="DTDP-D-GLUCOSE 4,6-DEHYDRATASE-RELATED"/>
    <property type="match status" value="1"/>
</dbReference>
<dbReference type="EMBL" id="MT142329">
    <property type="protein sequence ID" value="QJA78272.1"/>
    <property type="molecule type" value="Genomic_DNA"/>
</dbReference>
<evidence type="ECO:0000313" key="5">
    <source>
        <dbReference type="EMBL" id="QJA48061.1"/>
    </source>
</evidence>
<proteinExistence type="predicted"/>